<keyword evidence="6" id="KW-0539">Nucleus</keyword>
<evidence type="ECO:0000256" key="1">
    <source>
        <dbReference type="ARBA" id="ARBA00004049"/>
    </source>
</evidence>
<name>A0A0C3T0Y9_GUITC</name>
<evidence type="ECO:0000256" key="2">
    <source>
        <dbReference type="ARBA" id="ARBA00023015"/>
    </source>
</evidence>
<comment type="function">
    <text evidence="1">Putative transcription factor.</text>
</comment>
<dbReference type="Proteomes" id="UP000011087">
    <property type="component" value="Unassembled WGS sequence"/>
</dbReference>
<dbReference type="PROSITE" id="PS51519">
    <property type="entry name" value="RWP_RK"/>
    <property type="match status" value="1"/>
</dbReference>
<reference evidence="8" key="3">
    <citation type="submission" date="2015-06" db="UniProtKB">
        <authorList>
            <consortium name="EnsemblProtists"/>
        </authorList>
    </citation>
    <scope>IDENTIFICATION</scope>
</reference>
<evidence type="ECO:0000313" key="9">
    <source>
        <dbReference type="Proteomes" id="UP000011087"/>
    </source>
</evidence>
<feature type="domain" description="RWP-RK" evidence="7">
    <location>
        <begin position="1"/>
        <end position="66"/>
    </location>
</feature>
<dbReference type="PANTHER" id="PTHR46373:SF2">
    <property type="entry name" value="RWP-RK DOMAIN-CONTAINING PROTEIN"/>
    <property type="match status" value="1"/>
</dbReference>
<dbReference type="HOGENOM" id="CLU_2417859_0_0_1"/>
<dbReference type="PANTHER" id="PTHR46373">
    <property type="entry name" value="PROTEIN RKD4"/>
    <property type="match status" value="1"/>
</dbReference>
<protein>
    <recommendedName>
        <fullName evidence="7">RWP-RK domain-containing protein</fullName>
    </recommendedName>
</protein>
<evidence type="ECO:0000256" key="4">
    <source>
        <dbReference type="ARBA" id="ARBA00023125"/>
    </source>
</evidence>
<dbReference type="PaxDb" id="55529-EKX37577"/>
<evidence type="ECO:0000313" key="8">
    <source>
        <dbReference type="EnsemblProtists" id="EKX37577"/>
    </source>
</evidence>
<dbReference type="InterPro" id="IPR044607">
    <property type="entry name" value="RKD-like"/>
</dbReference>
<dbReference type="STRING" id="905079.L1INA3"/>
<evidence type="ECO:0000256" key="6">
    <source>
        <dbReference type="ARBA" id="ARBA00023242"/>
    </source>
</evidence>
<dbReference type="InterPro" id="IPR003035">
    <property type="entry name" value="RWP-RK_dom"/>
</dbReference>
<keyword evidence="4" id="KW-0238">DNA-binding</keyword>
<dbReference type="Pfam" id="PF02042">
    <property type="entry name" value="RWP-RK"/>
    <property type="match status" value="1"/>
</dbReference>
<evidence type="ECO:0000256" key="5">
    <source>
        <dbReference type="ARBA" id="ARBA00023163"/>
    </source>
</evidence>
<sequence length="92" mass="10368">MDELSKFFNLPEKAVAKELGICLTSLKKLCRSYGITRWPFRKLKSLQRTMKKVETESQIINACSSNNTATPVDPNKTSERGRLSCELCLSPS</sequence>
<keyword evidence="3" id="KW-0175">Coiled coil</keyword>
<reference evidence="9" key="2">
    <citation type="submission" date="2012-11" db="EMBL/GenBank/DDBJ databases">
        <authorList>
            <person name="Kuo A."/>
            <person name="Curtis B.A."/>
            <person name="Tanifuji G."/>
            <person name="Burki F."/>
            <person name="Gruber A."/>
            <person name="Irimia M."/>
            <person name="Maruyama S."/>
            <person name="Arias M.C."/>
            <person name="Ball S.G."/>
            <person name="Gile G.H."/>
            <person name="Hirakawa Y."/>
            <person name="Hopkins J.F."/>
            <person name="Rensing S.A."/>
            <person name="Schmutz J."/>
            <person name="Symeonidi A."/>
            <person name="Elias M."/>
            <person name="Eveleigh R.J."/>
            <person name="Herman E.K."/>
            <person name="Klute M.J."/>
            <person name="Nakayama T."/>
            <person name="Obornik M."/>
            <person name="Reyes-Prieto A."/>
            <person name="Armbrust E.V."/>
            <person name="Aves S.J."/>
            <person name="Beiko R.G."/>
            <person name="Coutinho P."/>
            <person name="Dacks J.B."/>
            <person name="Durnford D.G."/>
            <person name="Fast N.M."/>
            <person name="Green B.R."/>
            <person name="Grisdale C."/>
            <person name="Hempe F."/>
            <person name="Henrissat B."/>
            <person name="Hoppner M.P."/>
            <person name="Ishida K.-I."/>
            <person name="Kim E."/>
            <person name="Koreny L."/>
            <person name="Kroth P.G."/>
            <person name="Liu Y."/>
            <person name="Malik S.-B."/>
            <person name="Maier U.G."/>
            <person name="McRose D."/>
            <person name="Mock T."/>
            <person name="Neilson J.A."/>
            <person name="Onodera N.T."/>
            <person name="Poole A.M."/>
            <person name="Pritham E.J."/>
            <person name="Richards T.A."/>
            <person name="Rocap G."/>
            <person name="Roy S.W."/>
            <person name="Sarai C."/>
            <person name="Schaack S."/>
            <person name="Shirato S."/>
            <person name="Slamovits C.H."/>
            <person name="Spencer D.F."/>
            <person name="Suzuki S."/>
            <person name="Worden A.Z."/>
            <person name="Zauner S."/>
            <person name="Barry K."/>
            <person name="Bell C."/>
            <person name="Bharti A.K."/>
            <person name="Crow J.A."/>
            <person name="Grimwood J."/>
            <person name="Kramer R."/>
            <person name="Lindquist E."/>
            <person name="Lucas S."/>
            <person name="Salamov A."/>
            <person name="McFadden G.I."/>
            <person name="Lane C.E."/>
            <person name="Keeling P.J."/>
            <person name="Gray M.W."/>
            <person name="Grigoriev I.V."/>
            <person name="Archibald J.M."/>
        </authorList>
    </citation>
    <scope>NUCLEOTIDE SEQUENCE</scope>
    <source>
        <strain evidence="9">CCMP2712</strain>
    </source>
</reference>
<organism evidence="8 9">
    <name type="scientific">Guillardia theta (strain CCMP2712)</name>
    <name type="common">Cryptophyte</name>
    <dbReference type="NCBI Taxonomy" id="905079"/>
    <lineage>
        <taxon>Eukaryota</taxon>
        <taxon>Cryptophyceae</taxon>
        <taxon>Pyrenomonadales</taxon>
        <taxon>Geminigeraceae</taxon>
        <taxon>Guillardia</taxon>
    </lineage>
</organism>
<keyword evidence="5" id="KW-0804">Transcription</keyword>
<keyword evidence="9" id="KW-1185">Reference proteome</keyword>
<dbReference type="OrthoDB" id="6270329at2759"/>
<accession>A0A0C3T0Y9</accession>
<reference evidence="9" key="1">
    <citation type="journal article" date="2012" name="Nature">
        <title>Algal genomes reveal evolutionary mosaicism and the fate of nucleomorphs.</title>
        <authorList>
            <consortium name="DOE Joint Genome Institute"/>
            <person name="Curtis B.A."/>
            <person name="Tanifuji G."/>
            <person name="Burki F."/>
            <person name="Gruber A."/>
            <person name="Irimia M."/>
            <person name="Maruyama S."/>
            <person name="Arias M.C."/>
            <person name="Ball S.G."/>
            <person name="Gile G.H."/>
            <person name="Hirakawa Y."/>
            <person name="Hopkins J.F."/>
            <person name="Kuo A."/>
            <person name="Rensing S.A."/>
            <person name="Schmutz J."/>
            <person name="Symeonidi A."/>
            <person name="Elias M."/>
            <person name="Eveleigh R.J."/>
            <person name="Herman E.K."/>
            <person name="Klute M.J."/>
            <person name="Nakayama T."/>
            <person name="Obornik M."/>
            <person name="Reyes-Prieto A."/>
            <person name="Armbrust E.V."/>
            <person name="Aves S.J."/>
            <person name="Beiko R.G."/>
            <person name="Coutinho P."/>
            <person name="Dacks J.B."/>
            <person name="Durnford D.G."/>
            <person name="Fast N.M."/>
            <person name="Green B.R."/>
            <person name="Grisdale C.J."/>
            <person name="Hempel F."/>
            <person name="Henrissat B."/>
            <person name="Hoppner M.P."/>
            <person name="Ishida K."/>
            <person name="Kim E."/>
            <person name="Koreny L."/>
            <person name="Kroth P.G."/>
            <person name="Liu Y."/>
            <person name="Malik S.B."/>
            <person name="Maier U.G."/>
            <person name="McRose D."/>
            <person name="Mock T."/>
            <person name="Neilson J.A."/>
            <person name="Onodera N.T."/>
            <person name="Poole A.M."/>
            <person name="Pritham E.J."/>
            <person name="Richards T.A."/>
            <person name="Rocap G."/>
            <person name="Roy S.W."/>
            <person name="Sarai C."/>
            <person name="Schaack S."/>
            <person name="Shirato S."/>
            <person name="Slamovits C.H."/>
            <person name="Spencer D.F."/>
            <person name="Suzuki S."/>
            <person name="Worden A.Z."/>
            <person name="Zauner S."/>
            <person name="Barry K."/>
            <person name="Bell C."/>
            <person name="Bharti A.K."/>
            <person name="Crow J.A."/>
            <person name="Grimwood J."/>
            <person name="Kramer R."/>
            <person name="Lindquist E."/>
            <person name="Lucas S."/>
            <person name="Salamov A."/>
            <person name="McFadden G.I."/>
            <person name="Lane C.E."/>
            <person name="Keeling P.J."/>
            <person name="Gray M.W."/>
            <person name="Grigoriev I.V."/>
            <person name="Archibald J.M."/>
        </authorList>
    </citation>
    <scope>NUCLEOTIDE SEQUENCE</scope>
    <source>
        <strain evidence="9">CCMP2712</strain>
    </source>
</reference>
<proteinExistence type="predicted"/>
<keyword evidence="2" id="KW-0805">Transcription regulation</keyword>
<evidence type="ECO:0000259" key="7">
    <source>
        <dbReference type="PROSITE" id="PS51519"/>
    </source>
</evidence>
<evidence type="ECO:0000256" key="3">
    <source>
        <dbReference type="ARBA" id="ARBA00023054"/>
    </source>
</evidence>
<dbReference type="EnsemblProtists" id="EKX37577">
    <property type="protein sequence ID" value="EKX37577"/>
    <property type="gene ID" value="GUITHDRAFT_77999"/>
</dbReference>